<organism evidence="4 5">
    <name type="scientific">Methylocystis borbori</name>
    <dbReference type="NCBI Taxonomy" id="3118750"/>
    <lineage>
        <taxon>Bacteria</taxon>
        <taxon>Pseudomonadati</taxon>
        <taxon>Pseudomonadota</taxon>
        <taxon>Alphaproteobacteria</taxon>
        <taxon>Hyphomicrobiales</taxon>
        <taxon>Methylocystaceae</taxon>
        <taxon>Methylocystis</taxon>
    </lineage>
</organism>
<accession>A0ABU7XJS2</accession>
<keyword evidence="5" id="KW-1185">Reference proteome</keyword>
<keyword evidence="3 4" id="KW-0560">Oxidoreductase</keyword>
<comment type="caution">
    <text evidence="4">The sequence shown here is derived from an EMBL/GenBank/DDBJ whole genome shotgun (WGS) entry which is preliminary data.</text>
</comment>
<comment type="pathway">
    <text evidence="1">Cofactor biosynthesis; adenosylcobalamin biosynthesis.</text>
</comment>
<name>A0ABU7XJS2_9HYPH</name>
<dbReference type="PROSITE" id="PS51014">
    <property type="entry name" value="COBK_CBIJ"/>
    <property type="match status" value="1"/>
</dbReference>
<gene>
    <name evidence="4" type="ORF">V3H18_13855</name>
</gene>
<dbReference type="NCBIfam" id="NF005968">
    <property type="entry name" value="PRK08057.1-2"/>
    <property type="match status" value="1"/>
</dbReference>
<dbReference type="RefSeq" id="WP_332082665.1">
    <property type="nucleotide sequence ID" value="NZ_JAZHYN010000049.1"/>
</dbReference>
<dbReference type="Pfam" id="PF02571">
    <property type="entry name" value="CbiJ"/>
    <property type="match status" value="1"/>
</dbReference>
<reference evidence="4 5" key="1">
    <citation type="submission" date="2024-02" db="EMBL/GenBank/DDBJ databases">
        <authorList>
            <person name="Grouzdev D."/>
        </authorList>
    </citation>
    <scope>NUCLEOTIDE SEQUENCE [LARGE SCALE GENOMIC DNA]</scope>
    <source>
        <strain evidence="4 5">9N</strain>
    </source>
</reference>
<dbReference type="EMBL" id="JAZHYN010000049">
    <property type="protein sequence ID" value="MEF3367620.1"/>
    <property type="molecule type" value="Genomic_DNA"/>
</dbReference>
<protein>
    <submittedName>
        <fullName evidence="4">Cobalt-precorrin-6A reductase</fullName>
        <ecNumber evidence="4">1.3.1.106</ecNumber>
    </submittedName>
</protein>
<sequence length="280" mass="29933">MTFKKPSIGSVVTRANELTEIGAQDALSLSPFSSAARRRVLVLGGASEARALSARIAADPRLSGVVSLAGRTSAPAPYDLPMRVGGFGGAEGLARYLKEERVTHVVDATHPFAARISANARAACAALSVPLLALTRPPWRKAPEDCWIEVADNAAAAFALGPAPRRVFLTTGRQGVADFRAAPQHDYLLRVIEPPNAEELPPRCEVIYGRGPFALEEELALMREKRVDIIVTKNSGGALAYPKIEAARALRLPVVMIARPEPAGVATTHDLDRVMMFLNA</sequence>
<evidence type="ECO:0000313" key="4">
    <source>
        <dbReference type="EMBL" id="MEF3367620.1"/>
    </source>
</evidence>
<evidence type="ECO:0000256" key="1">
    <source>
        <dbReference type="ARBA" id="ARBA00004953"/>
    </source>
</evidence>
<dbReference type="GO" id="GO:0016491">
    <property type="term" value="F:oxidoreductase activity"/>
    <property type="evidence" value="ECO:0007669"/>
    <property type="project" value="UniProtKB-KW"/>
</dbReference>
<dbReference type="Proteomes" id="UP001350748">
    <property type="component" value="Unassembled WGS sequence"/>
</dbReference>
<dbReference type="NCBIfam" id="TIGR00715">
    <property type="entry name" value="precor6x_red"/>
    <property type="match status" value="1"/>
</dbReference>
<keyword evidence="2" id="KW-0169">Cobalamin biosynthesis</keyword>
<proteinExistence type="predicted"/>
<evidence type="ECO:0000256" key="2">
    <source>
        <dbReference type="ARBA" id="ARBA00022573"/>
    </source>
</evidence>
<dbReference type="InterPro" id="IPR003723">
    <property type="entry name" value="Precorrin-6x_reduct"/>
</dbReference>
<evidence type="ECO:0000256" key="3">
    <source>
        <dbReference type="ARBA" id="ARBA00023002"/>
    </source>
</evidence>
<dbReference type="PANTHER" id="PTHR36925">
    <property type="entry name" value="COBALT-PRECORRIN-6A REDUCTASE"/>
    <property type="match status" value="1"/>
</dbReference>
<dbReference type="EC" id="1.3.1.106" evidence="4"/>
<dbReference type="PANTHER" id="PTHR36925:SF1">
    <property type="entry name" value="COBALT-PRECORRIN-6A REDUCTASE"/>
    <property type="match status" value="1"/>
</dbReference>
<evidence type="ECO:0000313" key="5">
    <source>
        <dbReference type="Proteomes" id="UP001350748"/>
    </source>
</evidence>